<dbReference type="EMBL" id="CASHTH010002841">
    <property type="protein sequence ID" value="CAI8036038.1"/>
    <property type="molecule type" value="Genomic_DNA"/>
</dbReference>
<dbReference type="AlphaFoldDB" id="A0AA35WW42"/>
<name>A0AA35WW42_GEOBA</name>
<accession>A0AA35WW42</accession>
<evidence type="ECO:0000256" key="6">
    <source>
        <dbReference type="ARBA" id="ARBA00023136"/>
    </source>
</evidence>
<keyword evidence="9" id="KW-1185">Reference proteome</keyword>
<evidence type="ECO:0000256" key="4">
    <source>
        <dbReference type="ARBA" id="ARBA00022801"/>
    </source>
</evidence>
<keyword evidence="6 7" id="KW-0472">Membrane</keyword>
<feature type="transmembrane region" description="Helical" evidence="7">
    <location>
        <begin position="84"/>
        <end position="101"/>
    </location>
</feature>
<sequence>MLLIYVAVPVLILDWGTKWLVQNHITQGTEVIPVISGFFNLRHDRNTGAAFGVLAGHRFLLILITIVALVFIFTYYLRFRESRWMQVSLGFLLGGAVGNFIDRLYLGEVIDFLQFGIASEGLFWPTFNIADISVCIGAGMLIVYLFRNRNQDQQA</sequence>
<evidence type="ECO:0000256" key="3">
    <source>
        <dbReference type="ARBA" id="ARBA00022692"/>
    </source>
</evidence>
<gene>
    <name evidence="8" type="ORF">GBAR_LOCUS20221</name>
</gene>
<keyword evidence="1" id="KW-1003">Cell membrane</keyword>
<dbReference type="PANTHER" id="PTHR33695:SF1">
    <property type="entry name" value="LIPOPROTEIN SIGNAL PEPTIDASE"/>
    <property type="match status" value="1"/>
</dbReference>
<evidence type="ECO:0000256" key="5">
    <source>
        <dbReference type="ARBA" id="ARBA00022989"/>
    </source>
</evidence>
<proteinExistence type="inferred from homology"/>
<dbReference type="HAMAP" id="MF_00161">
    <property type="entry name" value="LspA"/>
    <property type="match status" value="1"/>
</dbReference>
<dbReference type="Pfam" id="PF01252">
    <property type="entry name" value="Peptidase_A8"/>
    <property type="match status" value="1"/>
</dbReference>
<dbReference type="GO" id="GO:0016020">
    <property type="term" value="C:membrane"/>
    <property type="evidence" value="ECO:0007669"/>
    <property type="project" value="InterPro"/>
</dbReference>
<keyword evidence="2" id="KW-0645">Protease</keyword>
<dbReference type="GO" id="GO:0006508">
    <property type="term" value="P:proteolysis"/>
    <property type="evidence" value="ECO:0007669"/>
    <property type="project" value="UniProtKB-KW"/>
</dbReference>
<keyword evidence="3 7" id="KW-0812">Transmembrane</keyword>
<dbReference type="PROSITE" id="PS00855">
    <property type="entry name" value="SPASE_II"/>
    <property type="match status" value="1"/>
</dbReference>
<dbReference type="InterPro" id="IPR001872">
    <property type="entry name" value="Peptidase_A8"/>
</dbReference>
<evidence type="ECO:0000256" key="7">
    <source>
        <dbReference type="SAM" id="Phobius"/>
    </source>
</evidence>
<protein>
    <submittedName>
        <fullName evidence="8">Lipoprotein signal peptidase</fullName>
    </submittedName>
</protein>
<dbReference type="GO" id="GO:0004190">
    <property type="term" value="F:aspartic-type endopeptidase activity"/>
    <property type="evidence" value="ECO:0007669"/>
    <property type="project" value="InterPro"/>
</dbReference>
<dbReference type="PRINTS" id="PR00781">
    <property type="entry name" value="LIPOSIGPTASE"/>
</dbReference>
<keyword evidence="5 7" id="KW-1133">Transmembrane helix</keyword>
<comment type="caution">
    <text evidence="8">The sequence shown here is derived from an EMBL/GenBank/DDBJ whole genome shotgun (WGS) entry which is preliminary data.</text>
</comment>
<reference evidence="8" key="1">
    <citation type="submission" date="2023-03" db="EMBL/GenBank/DDBJ databases">
        <authorList>
            <person name="Steffen K."/>
            <person name="Cardenas P."/>
        </authorList>
    </citation>
    <scope>NUCLEOTIDE SEQUENCE</scope>
</reference>
<feature type="transmembrane region" description="Helical" evidence="7">
    <location>
        <begin position="59"/>
        <end position="77"/>
    </location>
</feature>
<evidence type="ECO:0000256" key="1">
    <source>
        <dbReference type="ARBA" id="ARBA00022475"/>
    </source>
</evidence>
<evidence type="ECO:0000313" key="8">
    <source>
        <dbReference type="EMBL" id="CAI8036038.1"/>
    </source>
</evidence>
<feature type="transmembrane region" description="Helical" evidence="7">
    <location>
        <begin position="121"/>
        <end position="146"/>
    </location>
</feature>
<evidence type="ECO:0000313" key="9">
    <source>
        <dbReference type="Proteomes" id="UP001174909"/>
    </source>
</evidence>
<organism evidence="8 9">
    <name type="scientific">Geodia barretti</name>
    <name type="common">Barrett's horny sponge</name>
    <dbReference type="NCBI Taxonomy" id="519541"/>
    <lineage>
        <taxon>Eukaryota</taxon>
        <taxon>Metazoa</taxon>
        <taxon>Porifera</taxon>
        <taxon>Demospongiae</taxon>
        <taxon>Heteroscleromorpha</taxon>
        <taxon>Tetractinellida</taxon>
        <taxon>Astrophorina</taxon>
        <taxon>Geodiidae</taxon>
        <taxon>Geodia</taxon>
    </lineage>
</organism>
<keyword evidence="4" id="KW-0378">Hydrolase</keyword>
<keyword evidence="8" id="KW-0449">Lipoprotein</keyword>
<dbReference type="Proteomes" id="UP001174909">
    <property type="component" value="Unassembled WGS sequence"/>
</dbReference>
<dbReference type="PANTHER" id="PTHR33695">
    <property type="entry name" value="LIPOPROTEIN SIGNAL PEPTIDASE"/>
    <property type="match status" value="1"/>
</dbReference>
<dbReference type="NCBIfam" id="TIGR00077">
    <property type="entry name" value="lspA"/>
    <property type="match status" value="1"/>
</dbReference>
<evidence type="ECO:0000256" key="2">
    <source>
        <dbReference type="ARBA" id="ARBA00022670"/>
    </source>
</evidence>